<comment type="caution">
    <text evidence="3">The sequence shown here is derived from an EMBL/GenBank/DDBJ whole genome shotgun (WGS) entry which is preliminary data.</text>
</comment>
<evidence type="ECO:0000313" key="3">
    <source>
        <dbReference type="EMBL" id="HCO26423.1"/>
    </source>
</evidence>
<gene>
    <name evidence="3" type="ORF">DIT97_26675</name>
</gene>
<name>A0A3D3RC78_9PLAN</name>
<dbReference type="Proteomes" id="UP000263642">
    <property type="component" value="Unassembled WGS sequence"/>
</dbReference>
<keyword evidence="2" id="KW-0732">Signal</keyword>
<protein>
    <submittedName>
        <fullName evidence="3">Uncharacterized protein</fullName>
    </submittedName>
</protein>
<feature type="transmembrane region" description="Helical" evidence="1">
    <location>
        <begin position="249"/>
        <end position="265"/>
    </location>
</feature>
<evidence type="ECO:0000256" key="2">
    <source>
        <dbReference type="SAM" id="SignalP"/>
    </source>
</evidence>
<keyword evidence="1" id="KW-0812">Transmembrane</keyword>
<organism evidence="3 4">
    <name type="scientific">Gimesia maris</name>
    <dbReference type="NCBI Taxonomy" id="122"/>
    <lineage>
        <taxon>Bacteria</taxon>
        <taxon>Pseudomonadati</taxon>
        <taxon>Planctomycetota</taxon>
        <taxon>Planctomycetia</taxon>
        <taxon>Planctomycetales</taxon>
        <taxon>Planctomycetaceae</taxon>
        <taxon>Gimesia</taxon>
    </lineage>
</organism>
<reference evidence="3 4" key="1">
    <citation type="journal article" date="2018" name="Nat. Biotechnol.">
        <title>A standardized bacterial taxonomy based on genome phylogeny substantially revises the tree of life.</title>
        <authorList>
            <person name="Parks D.H."/>
            <person name="Chuvochina M."/>
            <person name="Waite D.W."/>
            <person name="Rinke C."/>
            <person name="Skarshewski A."/>
            <person name="Chaumeil P.A."/>
            <person name="Hugenholtz P."/>
        </authorList>
    </citation>
    <scope>NUCLEOTIDE SEQUENCE [LARGE SCALE GENOMIC DNA]</scope>
    <source>
        <strain evidence="3">UBA9375</strain>
    </source>
</reference>
<sequence length="273" mass="29928">MKFLLTGIMLLCCFHSTVSADSFTIGDKKIEVPAPAGYARVTPEMGDAYRVARNLADPANDLLAYYIPESAVAAAKAGQMPPLDRTFMLKVNKKLKTAELGTGDFAKLKEAAIQENRKITETLKKQLPDLFDKLNEGISKEFDMDFAMKVSQVVPLDPHYDVPNAMAFSMFVTYNVSAAGENLDDVVCCTTTFLDTDGKVLFLYCYAPQDELSWTQNAGKDWAESVMASNPKPPTGTVEGGGFRKYRGMVKWIIAGVVFLLISVFKGRGSKSA</sequence>
<feature type="chain" id="PRO_5017622651" evidence="2">
    <location>
        <begin position="21"/>
        <end position="273"/>
    </location>
</feature>
<dbReference type="AlphaFoldDB" id="A0A3D3RC78"/>
<proteinExistence type="predicted"/>
<dbReference type="EMBL" id="DQAY01000160">
    <property type="protein sequence ID" value="HCO26423.1"/>
    <property type="molecule type" value="Genomic_DNA"/>
</dbReference>
<evidence type="ECO:0000256" key="1">
    <source>
        <dbReference type="SAM" id="Phobius"/>
    </source>
</evidence>
<evidence type="ECO:0000313" key="4">
    <source>
        <dbReference type="Proteomes" id="UP000263642"/>
    </source>
</evidence>
<keyword evidence="1" id="KW-0472">Membrane</keyword>
<keyword evidence="1" id="KW-1133">Transmembrane helix</keyword>
<feature type="signal peptide" evidence="2">
    <location>
        <begin position="1"/>
        <end position="20"/>
    </location>
</feature>
<accession>A0A3D3RC78</accession>